<dbReference type="AlphaFoldDB" id="A0A0F9SIK8"/>
<gene>
    <name evidence="1" type="ORF">LCGC14_0846460</name>
</gene>
<comment type="caution">
    <text evidence="1">The sequence shown here is derived from an EMBL/GenBank/DDBJ whole genome shotgun (WGS) entry which is preliminary data.</text>
</comment>
<accession>A0A0F9SIK8</accession>
<name>A0A0F9SIK8_9ZZZZ</name>
<sequence length="36" mass="4214">MEIKLNKEEIKGLLSNQDADNLREIAYLSNQHNKKD</sequence>
<proteinExistence type="predicted"/>
<dbReference type="EMBL" id="LAZR01002503">
    <property type="protein sequence ID" value="KKN29193.1"/>
    <property type="molecule type" value="Genomic_DNA"/>
</dbReference>
<organism evidence="1">
    <name type="scientific">marine sediment metagenome</name>
    <dbReference type="NCBI Taxonomy" id="412755"/>
    <lineage>
        <taxon>unclassified sequences</taxon>
        <taxon>metagenomes</taxon>
        <taxon>ecological metagenomes</taxon>
    </lineage>
</organism>
<protein>
    <submittedName>
        <fullName evidence="1">Uncharacterized protein</fullName>
    </submittedName>
</protein>
<evidence type="ECO:0000313" key="1">
    <source>
        <dbReference type="EMBL" id="KKN29193.1"/>
    </source>
</evidence>
<reference evidence="1" key="1">
    <citation type="journal article" date="2015" name="Nature">
        <title>Complex archaea that bridge the gap between prokaryotes and eukaryotes.</title>
        <authorList>
            <person name="Spang A."/>
            <person name="Saw J.H."/>
            <person name="Jorgensen S.L."/>
            <person name="Zaremba-Niedzwiedzka K."/>
            <person name="Martijn J."/>
            <person name="Lind A.E."/>
            <person name="van Eijk R."/>
            <person name="Schleper C."/>
            <person name="Guy L."/>
            <person name="Ettema T.J."/>
        </authorList>
    </citation>
    <scope>NUCLEOTIDE SEQUENCE</scope>
</reference>